<dbReference type="GeneID" id="18912655"/>
<evidence type="ECO:0000259" key="1">
    <source>
        <dbReference type="Pfam" id="PF12937"/>
    </source>
</evidence>
<reference evidence="2 3" key="1">
    <citation type="journal article" date="2012" name="BMC Genomics">
        <title>Comparative genomics of the white-rot fungi, Phanerochaete carnosa and P. chrysosporium, to elucidate the genetic basis of the distinct wood types they colonize.</title>
        <authorList>
            <person name="Suzuki H."/>
            <person name="MacDonald J."/>
            <person name="Syed K."/>
            <person name="Salamov A."/>
            <person name="Hori C."/>
            <person name="Aerts A."/>
            <person name="Henrissat B."/>
            <person name="Wiebenga A."/>
            <person name="vanKuyk P.A."/>
            <person name="Barry K."/>
            <person name="Lindquist E."/>
            <person name="LaButti K."/>
            <person name="Lapidus A."/>
            <person name="Lucas S."/>
            <person name="Coutinho P."/>
            <person name="Gong Y."/>
            <person name="Samejima M."/>
            <person name="Mahadevan R."/>
            <person name="Abou-Zaid M."/>
            <person name="de Vries R.P."/>
            <person name="Igarashi K."/>
            <person name="Yadav J.S."/>
            <person name="Grigoriev I.V."/>
            <person name="Master E.R."/>
        </authorList>
    </citation>
    <scope>NUCLEOTIDE SEQUENCE [LARGE SCALE GENOMIC DNA]</scope>
    <source>
        <strain evidence="2 3">HHB-10118-sp</strain>
    </source>
</reference>
<keyword evidence="3" id="KW-1185">Reference proteome</keyword>
<accession>K5VY32</accession>
<dbReference type="Proteomes" id="UP000008370">
    <property type="component" value="Unassembled WGS sequence"/>
</dbReference>
<dbReference type="RefSeq" id="XP_007394330.1">
    <property type="nucleotide sequence ID" value="XM_007394268.1"/>
</dbReference>
<dbReference type="OrthoDB" id="2804214at2759"/>
<dbReference type="HOGENOM" id="CLU_1332344_0_0_1"/>
<name>K5VY32_PHACS</name>
<organism evidence="2 3">
    <name type="scientific">Phanerochaete carnosa (strain HHB-10118-sp)</name>
    <name type="common">White-rot fungus</name>
    <name type="synonym">Peniophora carnosa</name>
    <dbReference type="NCBI Taxonomy" id="650164"/>
    <lineage>
        <taxon>Eukaryota</taxon>
        <taxon>Fungi</taxon>
        <taxon>Dikarya</taxon>
        <taxon>Basidiomycota</taxon>
        <taxon>Agaricomycotina</taxon>
        <taxon>Agaricomycetes</taxon>
        <taxon>Polyporales</taxon>
        <taxon>Phanerochaetaceae</taxon>
        <taxon>Phanerochaete</taxon>
    </lineage>
</organism>
<evidence type="ECO:0000313" key="2">
    <source>
        <dbReference type="EMBL" id="EKM56483.1"/>
    </source>
</evidence>
<sequence length="206" mass="24100">MDRMTHQRQVKELKEQRSLLEGCIADVLGELDELRHVLRENEIKGAYCAPVYTLPNEILGLIFQEAYEHKIDEDCPDTCILIATHVSRRWRQVAISLPRLWRCIHITLSKSLLELYLARSGTLLLVVLCIGQDLVTNGDEPEWTIDEWENNPWISLYVQRLIHLLCYVDRIEFIFIEASAYGLFDQFLDEIEDLEMPLLNFLKLTL</sequence>
<evidence type="ECO:0000313" key="3">
    <source>
        <dbReference type="Proteomes" id="UP000008370"/>
    </source>
</evidence>
<dbReference type="AlphaFoldDB" id="K5VY32"/>
<dbReference type="EMBL" id="JH930471">
    <property type="protein sequence ID" value="EKM56483.1"/>
    <property type="molecule type" value="Genomic_DNA"/>
</dbReference>
<feature type="domain" description="F-box" evidence="1">
    <location>
        <begin position="53"/>
        <end position="106"/>
    </location>
</feature>
<gene>
    <name evidence="2" type="ORF">PHACADRAFT_207710</name>
</gene>
<dbReference type="InterPro" id="IPR001810">
    <property type="entry name" value="F-box_dom"/>
</dbReference>
<dbReference type="KEGG" id="pco:PHACADRAFT_207710"/>
<protein>
    <recommendedName>
        <fullName evidence="1">F-box domain-containing protein</fullName>
    </recommendedName>
</protein>
<dbReference type="Pfam" id="PF12937">
    <property type="entry name" value="F-box-like"/>
    <property type="match status" value="1"/>
</dbReference>
<dbReference type="InParanoid" id="K5VY32"/>
<dbReference type="Gene3D" id="1.20.1280.50">
    <property type="match status" value="1"/>
</dbReference>
<proteinExistence type="predicted"/>